<comment type="caution">
    <text evidence="2">The sequence shown here is derived from an EMBL/GenBank/DDBJ whole genome shotgun (WGS) entry which is preliminary data.</text>
</comment>
<keyword evidence="3" id="KW-1185">Reference proteome</keyword>
<feature type="compositionally biased region" description="Low complexity" evidence="1">
    <location>
        <begin position="611"/>
        <end position="630"/>
    </location>
</feature>
<dbReference type="AlphaFoldDB" id="A0AAN8M8B7"/>
<evidence type="ECO:0008006" key="4">
    <source>
        <dbReference type="Google" id="ProtNLM"/>
    </source>
</evidence>
<proteinExistence type="predicted"/>
<protein>
    <recommendedName>
        <fullName evidence="4">Spermatogenesis associated 16</fullName>
    </recommendedName>
</protein>
<dbReference type="InterPro" id="IPR029161">
    <property type="entry name" value="SPATA16"/>
</dbReference>
<evidence type="ECO:0000313" key="2">
    <source>
        <dbReference type="EMBL" id="KAK6314071.1"/>
    </source>
</evidence>
<feature type="region of interest" description="Disordered" evidence="1">
    <location>
        <begin position="1"/>
        <end position="90"/>
    </location>
</feature>
<dbReference type="SUPFAM" id="SSF48452">
    <property type="entry name" value="TPR-like"/>
    <property type="match status" value="1"/>
</dbReference>
<dbReference type="InterPro" id="IPR011990">
    <property type="entry name" value="TPR-like_helical_dom_sf"/>
</dbReference>
<dbReference type="GO" id="GO:0007283">
    <property type="term" value="P:spermatogenesis"/>
    <property type="evidence" value="ECO:0007669"/>
    <property type="project" value="InterPro"/>
</dbReference>
<feature type="compositionally biased region" description="Basic and acidic residues" evidence="1">
    <location>
        <begin position="589"/>
        <end position="601"/>
    </location>
</feature>
<feature type="compositionally biased region" description="Basic and acidic residues" evidence="1">
    <location>
        <begin position="54"/>
        <end position="67"/>
    </location>
</feature>
<dbReference type="Pfam" id="PF15015">
    <property type="entry name" value="NYD-SP12_N"/>
    <property type="match status" value="1"/>
</dbReference>
<name>A0AAN8M8B7_9TELE</name>
<dbReference type="PANTHER" id="PTHR47228">
    <property type="entry name" value="SPERMATOGENESIS-ASSOCIATED PROTEIN 16"/>
    <property type="match status" value="1"/>
</dbReference>
<evidence type="ECO:0000256" key="1">
    <source>
        <dbReference type="SAM" id="MobiDB-lite"/>
    </source>
</evidence>
<evidence type="ECO:0000313" key="3">
    <source>
        <dbReference type="Proteomes" id="UP001356427"/>
    </source>
</evidence>
<reference evidence="2 3" key="1">
    <citation type="submission" date="2021-04" db="EMBL/GenBank/DDBJ databases">
        <authorList>
            <person name="De Guttry C."/>
            <person name="Zahm M."/>
            <person name="Klopp C."/>
            <person name="Cabau C."/>
            <person name="Louis A."/>
            <person name="Berthelot C."/>
            <person name="Parey E."/>
            <person name="Roest Crollius H."/>
            <person name="Montfort J."/>
            <person name="Robinson-Rechavi M."/>
            <person name="Bucao C."/>
            <person name="Bouchez O."/>
            <person name="Gislard M."/>
            <person name="Lluch J."/>
            <person name="Milhes M."/>
            <person name="Lampietro C."/>
            <person name="Lopez Roques C."/>
            <person name="Donnadieu C."/>
            <person name="Braasch I."/>
            <person name="Desvignes T."/>
            <person name="Postlethwait J."/>
            <person name="Bobe J."/>
            <person name="Wedekind C."/>
            <person name="Guiguen Y."/>
        </authorList>
    </citation>
    <scope>NUCLEOTIDE SEQUENCE [LARGE SCALE GENOMIC DNA]</scope>
    <source>
        <strain evidence="2">Cs_M1</strain>
        <tissue evidence="2">Blood</tissue>
    </source>
</reference>
<sequence>MVQSAGVPQLSGNQAQPGRPCSATETEVDLSHNTQAPPPPPKESGPNKRRKARVRGDSTRPKKRMTDSRGVSNGPLEEKQGLCDEGSPLPPPLRISLKSLLEAEMKLVYGDEQHNITQQPSKSPVTSSASQLMCQASEIVGPPSGPNLGFLPQIDKWLDVALQDADSYYRQKKYGIAASRFTTALELCSKGAAVEQSLHAEYEDISKVASLIESRLVACYLRLKRPEIALNHSHRAIQLNPIYFRHHLRQAMVYRLLGNPCAAARSAMIADWVYWLSGGSEEHISKLIKLYWQALLDDAITMEDGFSVMYTPHSAGDSVGDCIAMAEETFRKQHPAFTDYLFTDTAGNPSSIHHHSVDPSGCHLLPQTTDWSNPPSTQQKYVLTLGFRRGQDGSFLSKLTSRTCPSFTATGPSASFSPSSPEDMERLCDTFSRRILPVLDFIKCTKLAAGFSPGSGLVERLQYAGYLGQIQRSREQTSILHQALAELAVAPYLQDLSHADTTLLQALMADTMDTLEGRRTDRERVWNEMQKVGMLEDLLFQLEETYLKNKAQRASRKQRAGAQGAEGKARGRSKAGVKIGAKGGATVVMDKDKGLPTEIQRETVVTPMTLPDPGSDSQDSGGPTSSSSSK</sequence>
<organism evidence="2 3">
    <name type="scientific">Coregonus suidteri</name>
    <dbReference type="NCBI Taxonomy" id="861788"/>
    <lineage>
        <taxon>Eukaryota</taxon>
        <taxon>Metazoa</taxon>
        <taxon>Chordata</taxon>
        <taxon>Craniata</taxon>
        <taxon>Vertebrata</taxon>
        <taxon>Euteleostomi</taxon>
        <taxon>Actinopterygii</taxon>
        <taxon>Neopterygii</taxon>
        <taxon>Teleostei</taxon>
        <taxon>Protacanthopterygii</taxon>
        <taxon>Salmoniformes</taxon>
        <taxon>Salmonidae</taxon>
        <taxon>Coregoninae</taxon>
        <taxon>Coregonus</taxon>
    </lineage>
</organism>
<dbReference type="GO" id="GO:0005794">
    <property type="term" value="C:Golgi apparatus"/>
    <property type="evidence" value="ECO:0007669"/>
    <property type="project" value="InterPro"/>
</dbReference>
<accession>A0AAN8M8B7</accession>
<dbReference type="EMBL" id="JAGTTL010000013">
    <property type="protein sequence ID" value="KAK6314071.1"/>
    <property type="molecule type" value="Genomic_DNA"/>
</dbReference>
<feature type="compositionally biased region" description="Low complexity" evidence="1">
    <location>
        <begin position="576"/>
        <end position="588"/>
    </location>
</feature>
<dbReference type="Gene3D" id="1.25.40.10">
    <property type="entry name" value="Tetratricopeptide repeat domain"/>
    <property type="match status" value="1"/>
</dbReference>
<feature type="region of interest" description="Disordered" evidence="1">
    <location>
        <begin position="551"/>
        <end position="630"/>
    </location>
</feature>
<gene>
    <name evidence="2" type="ORF">J4Q44_G00155300</name>
</gene>
<dbReference type="PANTHER" id="PTHR47228:SF1">
    <property type="entry name" value="SPERMATOGENESIS-ASSOCIATED PROTEIN 16"/>
    <property type="match status" value="1"/>
</dbReference>
<dbReference type="Proteomes" id="UP001356427">
    <property type="component" value="Unassembled WGS sequence"/>
</dbReference>